<gene>
    <name evidence="3" type="ordered locus">Nitsa_0026</name>
</gene>
<reference evidence="4" key="2">
    <citation type="submission" date="2011-01" db="EMBL/GenBank/DDBJ databases">
        <title>The complete genome of Nitratifractor salsuginis DSM 16511.</title>
        <authorList>
            <consortium name="US DOE Joint Genome Institute (JGI-PGF)"/>
            <person name="Lucas S."/>
            <person name="Copeland A."/>
            <person name="Lapidus A."/>
            <person name="Bruce D."/>
            <person name="Goodwin L."/>
            <person name="Pitluck S."/>
            <person name="Kyrpides N."/>
            <person name="Mavromatis K."/>
            <person name="Ivanova N."/>
            <person name="Mikhailova N."/>
            <person name="Zeytun A."/>
            <person name="Detter J.C."/>
            <person name="Tapia R."/>
            <person name="Han C."/>
            <person name="Land M."/>
            <person name="Hauser L."/>
            <person name="Markowitz V."/>
            <person name="Cheng J.-F."/>
            <person name="Hugenholtz P."/>
            <person name="Woyke T."/>
            <person name="Wu D."/>
            <person name="Tindall B."/>
            <person name="Schuetze A."/>
            <person name="Brambilla E."/>
            <person name="Klenk H.-P."/>
            <person name="Eisen J.A."/>
        </authorList>
    </citation>
    <scope>NUCLEOTIDE SEQUENCE [LARGE SCALE GENOMIC DNA]</scope>
    <source>
        <strain evidence="4">DSM 16511 / JCM 12458 / E9I37-1</strain>
    </source>
</reference>
<evidence type="ECO:0000256" key="1">
    <source>
        <dbReference type="SAM" id="MobiDB-lite"/>
    </source>
</evidence>
<dbReference type="KEGG" id="nsa:Nitsa_0026"/>
<reference evidence="3 4" key="1">
    <citation type="journal article" date="2011" name="Stand. Genomic Sci.">
        <title>Complete genome sequence of Nitratifractor salsuginis type strain (E9I37-1).</title>
        <authorList>
            <person name="Anderson I."/>
            <person name="Sikorski J."/>
            <person name="Zeytun A."/>
            <person name="Nolan M."/>
            <person name="Lapidus A."/>
            <person name="Lucas S."/>
            <person name="Hammon N."/>
            <person name="Deshpande S."/>
            <person name="Cheng J.F."/>
            <person name="Tapia R."/>
            <person name="Han C."/>
            <person name="Goodwin L."/>
            <person name="Pitluck S."/>
            <person name="Liolios K."/>
            <person name="Pagani I."/>
            <person name="Ivanova N."/>
            <person name="Huntemann M."/>
            <person name="Mavromatis K."/>
            <person name="Ovchinikova G."/>
            <person name="Pati A."/>
            <person name="Chen A."/>
            <person name="Palaniappan K."/>
            <person name="Land M."/>
            <person name="Hauser L."/>
            <person name="Brambilla E.M."/>
            <person name="Ngatchou-Djao O.D."/>
            <person name="Rohde M."/>
            <person name="Tindall B.J."/>
            <person name="Goker M."/>
            <person name="Detter J.C."/>
            <person name="Woyke T."/>
            <person name="Bristow J."/>
            <person name="Eisen J.A."/>
            <person name="Markowitz V."/>
            <person name="Hugenholtz P."/>
            <person name="Klenk H.P."/>
            <person name="Kyrpides N.C."/>
        </authorList>
    </citation>
    <scope>NUCLEOTIDE SEQUENCE [LARGE SCALE GENOMIC DNA]</scope>
    <source>
        <strain evidence="4">DSM 16511 / JCM 12458 / E9I37-1</strain>
    </source>
</reference>
<dbReference type="EMBL" id="CP002452">
    <property type="protein sequence ID" value="ADV45300.1"/>
    <property type="molecule type" value="Genomic_DNA"/>
</dbReference>
<dbReference type="RefSeq" id="WP_013552997.1">
    <property type="nucleotide sequence ID" value="NC_014935.1"/>
</dbReference>
<dbReference type="HOGENOM" id="CLU_090664_2_0_7"/>
<dbReference type="PANTHER" id="PTHR43682">
    <property type="entry name" value="LACTATE UTILIZATION PROTEIN C"/>
    <property type="match status" value="1"/>
</dbReference>
<feature type="domain" description="LUD" evidence="2">
    <location>
        <begin position="90"/>
        <end position="184"/>
    </location>
</feature>
<dbReference type="PANTHER" id="PTHR43682:SF1">
    <property type="entry name" value="LACTATE UTILIZATION PROTEIN C"/>
    <property type="match status" value="1"/>
</dbReference>
<dbReference type="InterPro" id="IPR037171">
    <property type="entry name" value="NagB/RpiA_transferase-like"/>
</dbReference>
<sequence length="184" mass="20264">MTSREKILQRLAKRRQPPVKGPEWNVPVTEPENLDEAFEKNLLAAGGHLTRVEDPGKLEEAIRSAYPDAKEFLDTRQAPSGPIDPRKARDLTILQGKLGVAENGAVWVEWPEAYPRSLLTLSTTLALILPRKKLVATMQEAYAALELGRVSYGIFLSGPSKTADIEQALVIGAHGAMELRVFLV</sequence>
<evidence type="ECO:0000313" key="3">
    <source>
        <dbReference type="EMBL" id="ADV45300.1"/>
    </source>
</evidence>
<dbReference type="Proteomes" id="UP000008633">
    <property type="component" value="Chromosome"/>
</dbReference>
<evidence type="ECO:0000313" key="4">
    <source>
        <dbReference type="Proteomes" id="UP000008633"/>
    </source>
</evidence>
<dbReference type="Gene3D" id="3.40.50.10420">
    <property type="entry name" value="NagB/RpiA/CoA transferase-like"/>
    <property type="match status" value="1"/>
</dbReference>
<dbReference type="eggNOG" id="COG1556">
    <property type="taxonomic scope" value="Bacteria"/>
</dbReference>
<organism evidence="3 4">
    <name type="scientific">Nitratifractor salsuginis (strain DSM 16511 / JCM 12458 / E9I37-1)</name>
    <dbReference type="NCBI Taxonomy" id="749222"/>
    <lineage>
        <taxon>Bacteria</taxon>
        <taxon>Pseudomonadati</taxon>
        <taxon>Campylobacterota</taxon>
        <taxon>Epsilonproteobacteria</taxon>
        <taxon>Campylobacterales</taxon>
        <taxon>Sulfurovaceae</taxon>
        <taxon>Nitratifractor</taxon>
    </lineage>
</organism>
<proteinExistence type="predicted"/>
<protein>
    <recommendedName>
        <fullName evidence="2">LUD domain-containing protein</fullName>
    </recommendedName>
</protein>
<feature type="region of interest" description="Disordered" evidence="1">
    <location>
        <begin position="1"/>
        <end position="30"/>
    </location>
</feature>
<evidence type="ECO:0000259" key="2">
    <source>
        <dbReference type="Pfam" id="PF02589"/>
    </source>
</evidence>
<keyword evidence="4" id="KW-1185">Reference proteome</keyword>
<name>E6WXX9_NITSE</name>
<dbReference type="InterPro" id="IPR003741">
    <property type="entry name" value="LUD_dom"/>
</dbReference>
<dbReference type="Pfam" id="PF02589">
    <property type="entry name" value="LUD_dom"/>
    <property type="match status" value="1"/>
</dbReference>
<accession>E6WXX9</accession>
<dbReference type="SUPFAM" id="SSF100950">
    <property type="entry name" value="NagB/RpiA/CoA transferase-like"/>
    <property type="match status" value="1"/>
</dbReference>
<dbReference type="AlphaFoldDB" id="E6WXX9"/>
<dbReference type="InterPro" id="IPR024185">
    <property type="entry name" value="FTHF_cligase-like_sf"/>
</dbReference>
<dbReference type="STRING" id="749222.Nitsa_0026"/>
<dbReference type="OrthoDB" id="9794187at2"/>